<keyword evidence="9" id="KW-0675">Receptor</keyword>
<keyword evidence="6" id="KW-0998">Cell outer membrane</keyword>
<dbReference type="RefSeq" id="WP_160734758.1">
    <property type="nucleotide sequence ID" value="NZ_WTYT01000001.1"/>
</dbReference>
<comment type="similarity">
    <text evidence="7">Belongs to the TonB-dependent receptor family.</text>
</comment>
<dbReference type="NCBIfam" id="TIGR01782">
    <property type="entry name" value="TonB-Xanth-Caul"/>
    <property type="match status" value="1"/>
</dbReference>
<dbReference type="Gene3D" id="2.40.170.20">
    <property type="entry name" value="TonB-dependent receptor, beta-barrel domain"/>
    <property type="match status" value="1"/>
</dbReference>
<keyword evidence="7" id="KW-0798">TonB box</keyword>
<reference evidence="9 10" key="1">
    <citation type="submission" date="2019-12" db="EMBL/GenBank/DDBJ databases">
        <title>Genomic-based taxomic classification of the family Erythrobacteraceae.</title>
        <authorList>
            <person name="Xu L."/>
        </authorList>
    </citation>
    <scope>NUCLEOTIDE SEQUENCE [LARGE SCALE GENOMIC DNA]</scope>
    <source>
        <strain evidence="9 10">LMG 29518</strain>
    </source>
</reference>
<evidence type="ECO:0000256" key="5">
    <source>
        <dbReference type="ARBA" id="ARBA00023136"/>
    </source>
</evidence>
<keyword evidence="3" id="KW-0406">Ion transport</keyword>
<evidence type="ECO:0000256" key="3">
    <source>
        <dbReference type="ARBA" id="ARBA00022496"/>
    </source>
</evidence>
<accession>A0A6I4T1T4</accession>
<dbReference type="InterPro" id="IPR000531">
    <property type="entry name" value="Beta-barrel_TonB"/>
</dbReference>
<comment type="subcellular location">
    <subcellularLocation>
        <location evidence="1 7">Cell outer membrane</location>
    </subcellularLocation>
</comment>
<dbReference type="EMBL" id="WTYT01000001">
    <property type="protein sequence ID" value="MXO64312.1"/>
    <property type="molecule type" value="Genomic_DNA"/>
</dbReference>
<dbReference type="OrthoDB" id="5476657at2"/>
<keyword evidence="5 7" id="KW-0472">Membrane</keyword>
<dbReference type="InterPro" id="IPR036942">
    <property type="entry name" value="Beta-barrel_TonB_sf"/>
</dbReference>
<name>A0A6I4T1T4_9SPHN</name>
<keyword evidence="2" id="KW-0813">Transport</keyword>
<dbReference type="InterPro" id="IPR011662">
    <property type="entry name" value="Secretin/TonB_short_N"/>
</dbReference>
<organism evidence="9 10">
    <name type="scientific">Altericroceibacterium endophyticum</name>
    <dbReference type="NCBI Taxonomy" id="1808508"/>
    <lineage>
        <taxon>Bacteria</taxon>
        <taxon>Pseudomonadati</taxon>
        <taxon>Pseudomonadota</taxon>
        <taxon>Alphaproteobacteria</taxon>
        <taxon>Sphingomonadales</taxon>
        <taxon>Erythrobacteraceae</taxon>
        <taxon>Altericroceibacterium</taxon>
    </lineage>
</organism>
<comment type="caution">
    <text evidence="9">The sequence shown here is derived from an EMBL/GenBank/DDBJ whole genome shotgun (WGS) entry which is preliminary data.</text>
</comment>
<sequence>MSLRTRLSRKTLRRLSRALGNLAPLDIYPGRSALLLGAMAATLAAASPLQAREASFTVPAGPLSAAIPAFSRDSGVQIIARPEVLRGKSTRGLNGRMSVEDALLLLLRGTGLKSRRRGGVVLIVRAPRPRRRIQQRAPAPATPVVQMEETRPLIVNGRRITNQLSLESKVAAIGIIDALGSDDMRSLPDSTVVDALRRVPGVSVVAIADNEHPRDVPIAPVVRGLTQAYNNITLNGLPIASIGVPDAVSNSASRGGRMDLLPASAISRLMVIKTFTPDLDANAIGGAIDMQTRMPLSSGQDSVLLAETGLSSASQRSPIHAQSPLGGDASLTASHVFGPDRRFGVLIAADIQELDNSSDVHGNGDSNFFTYYDRAGERVSDAALSNGILVPRQDKYWYNASARRRRGLRAAVEAKPSDNLTLAAMAGLYRYNDGYTRNEIIISAGDAAVADQTENSGRFESGAVQVGYRDGVSHNSVRLLQLKAQWEPSPSDQISLASSFSRAGLDEAYEMVKFTAGTDGKGDVIGSAALGFTYDTSGFHHSFGISSASYRDLAAYAPTYWRRRSRRARSSTDALQADWRHDMDGDEGNLGLAAGLSWKGTRYSYSYANNEYRLYDTALSLSDAGSVLDVPLRWNQSDLSLIAIDSAAAWRNLEENLDSAIRKDTTDDKLRDNFRHRERILAAYAMARFEQDGFELLAGLRAEQTWAHTAANRKVVDLWEPTNARSQYLELLPSLLANYRIAERFKLRAAYSRTMGRPGFEVYAPRQSVRFAADDDEGNPDALGVTVNLGNSDIRPRISDNFDLSLEWELPSTPGGLVSLALFRKHIADEIFDAVTTGYSVAGVHYRNATVTQPENASKTHISGFELGAAIMSLDGIAAPLEPFGLSANWTVLRGAMEVPLADRPARVLDRLVGQPSQIGNAALHYTHGALELRAAFNWTGLALRSLRADDAVQDVYWAPRQQIDLQARYRIAEGVSITFEVSNLTEERLVSLTGPNHDWLKDSYSVPRTLRLSVSARIG</sequence>
<proteinExistence type="inferred from homology"/>
<evidence type="ECO:0000256" key="2">
    <source>
        <dbReference type="ARBA" id="ARBA00022448"/>
    </source>
</evidence>
<protein>
    <submittedName>
        <fullName evidence="9">TonB-dependent receptor</fullName>
    </submittedName>
</protein>
<dbReference type="Pfam" id="PF07660">
    <property type="entry name" value="STN"/>
    <property type="match status" value="1"/>
</dbReference>
<dbReference type="PANTHER" id="PTHR40980">
    <property type="entry name" value="PLUG DOMAIN-CONTAINING PROTEIN"/>
    <property type="match status" value="1"/>
</dbReference>
<keyword evidence="10" id="KW-1185">Reference proteome</keyword>
<dbReference type="PANTHER" id="PTHR40980:SF4">
    <property type="entry name" value="TONB-DEPENDENT RECEPTOR-LIKE BETA-BARREL DOMAIN-CONTAINING PROTEIN"/>
    <property type="match status" value="1"/>
</dbReference>
<evidence type="ECO:0000259" key="8">
    <source>
        <dbReference type="SMART" id="SM00965"/>
    </source>
</evidence>
<dbReference type="Gene3D" id="2.170.130.10">
    <property type="entry name" value="TonB-dependent receptor, plug domain"/>
    <property type="match status" value="1"/>
</dbReference>
<dbReference type="GO" id="GO:0009279">
    <property type="term" value="C:cell outer membrane"/>
    <property type="evidence" value="ECO:0007669"/>
    <property type="project" value="UniProtKB-SubCell"/>
</dbReference>
<dbReference type="GO" id="GO:0006826">
    <property type="term" value="P:iron ion transport"/>
    <property type="evidence" value="ECO:0007669"/>
    <property type="project" value="UniProtKB-KW"/>
</dbReference>
<dbReference type="Pfam" id="PF00593">
    <property type="entry name" value="TonB_dep_Rec_b-barrel"/>
    <property type="match status" value="1"/>
</dbReference>
<dbReference type="InterPro" id="IPR012910">
    <property type="entry name" value="Plug_dom"/>
</dbReference>
<evidence type="ECO:0000256" key="1">
    <source>
        <dbReference type="ARBA" id="ARBA00004442"/>
    </source>
</evidence>
<evidence type="ECO:0000313" key="10">
    <source>
        <dbReference type="Proteomes" id="UP000438476"/>
    </source>
</evidence>
<evidence type="ECO:0000256" key="4">
    <source>
        <dbReference type="ARBA" id="ARBA00023004"/>
    </source>
</evidence>
<feature type="domain" description="Secretin/TonB short N-terminal" evidence="8">
    <location>
        <begin position="76"/>
        <end position="126"/>
    </location>
</feature>
<evidence type="ECO:0000313" key="9">
    <source>
        <dbReference type="EMBL" id="MXO64312.1"/>
    </source>
</evidence>
<dbReference type="AlphaFoldDB" id="A0A6I4T1T4"/>
<dbReference type="SUPFAM" id="SSF56935">
    <property type="entry name" value="Porins"/>
    <property type="match status" value="1"/>
</dbReference>
<dbReference type="InterPro" id="IPR010104">
    <property type="entry name" value="TonB_rcpt_bac"/>
</dbReference>
<dbReference type="Gene3D" id="3.55.50.30">
    <property type="match status" value="1"/>
</dbReference>
<dbReference type="InterPro" id="IPR037066">
    <property type="entry name" value="Plug_dom_sf"/>
</dbReference>
<evidence type="ECO:0000256" key="6">
    <source>
        <dbReference type="ARBA" id="ARBA00023237"/>
    </source>
</evidence>
<gene>
    <name evidence="9" type="ORF">GRI91_00870</name>
</gene>
<dbReference type="SMART" id="SM00965">
    <property type="entry name" value="STN"/>
    <property type="match status" value="1"/>
</dbReference>
<dbReference type="Proteomes" id="UP000438476">
    <property type="component" value="Unassembled WGS sequence"/>
</dbReference>
<evidence type="ECO:0000256" key="7">
    <source>
        <dbReference type="RuleBase" id="RU003357"/>
    </source>
</evidence>
<keyword evidence="3" id="KW-0410">Iron transport</keyword>
<dbReference type="Pfam" id="PF07715">
    <property type="entry name" value="Plug"/>
    <property type="match status" value="1"/>
</dbReference>
<keyword evidence="4" id="KW-0408">Iron</keyword>